<protein>
    <recommendedName>
        <fullName evidence="3">Thioesterase domain-containing protein</fullName>
    </recommendedName>
</protein>
<evidence type="ECO:0000259" key="3">
    <source>
        <dbReference type="Pfam" id="PF03061"/>
    </source>
</evidence>
<name>A0A9P6LXP9_MORAP</name>
<comment type="caution">
    <text evidence="4">The sequence shown here is derived from an EMBL/GenBank/DDBJ whole genome shotgun (WGS) entry which is preliminary data.</text>
</comment>
<proteinExistence type="inferred from homology"/>
<dbReference type="EMBL" id="JAAAHY010001396">
    <property type="protein sequence ID" value="KAF9949556.1"/>
    <property type="molecule type" value="Genomic_DNA"/>
</dbReference>
<dbReference type="Proteomes" id="UP000738359">
    <property type="component" value="Unassembled WGS sequence"/>
</dbReference>
<evidence type="ECO:0000256" key="2">
    <source>
        <dbReference type="ARBA" id="ARBA00022801"/>
    </source>
</evidence>
<reference evidence="4" key="1">
    <citation type="journal article" date="2020" name="Fungal Divers.">
        <title>Resolving the Mortierellaceae phylogeny through synthesis of multi-gene phylogenetics and phylogenomics.</title>
        <authorList>
            <person name="Vandepol N."/>
            <person name="Liber J."/>
            <person name="Desiro A."/>
            <person name="Na H."/>
            <person name="Kennedy M."/>
            <person name="Barry K."/>
            <person name="Grigoriev I.V."/>
            <person name="Miller A.N."/>
            <person name="O'Donnell K."/>
            <person name="Stajich J.E."/>
            <person name="Bonito G."/>
        </authorList>
    </citation>
    <scope>NUCLEOTIDE SEQUENCE</scope>
    <source>
        <strain evidence="4">CK1249</strain>
    </source>
</reference>
<dbReference type="CDD" id="cd03443">
    <property type="entry name" value="PaaI_thioesterase"/>
    <property type="match status" value="1"/>
</dbReference>
<evidence type="ECO:0000313" key="4">
    <source>
        <dbReference type="EMBL" id="KAF9949556.1"/>
    </source>
</evidence>
<dbReference type="PANTHER" id="PTHR21660">
    <property type="entry name" value="THIOESTERASE SUPERFAMILY MEMBER-RELATED"/>
    <property type="match status" value="1"/>
</dbReference>
<dbReference type="Gene3D" id="3.10.129.10">
    <property type="entry name" value="Hotdog Thioesterase"/>
    <property type="match status" value="1"/>
</dbReference>
<comment type="similarity">
    <text evidence="1">Belongs to the thioesterase PaaI family.</text>
</comment>
<keyword evidence="2" id="KW-0378">Hydrolase</keyword>
<dbReference type="NCBIfam" id="TIGR00369">
    <property type="entry name" value="unchar_dom_1"/>
    <property type="match status" value="1"/>
</dbReference>
<evidence type="ECO:0000256" key="1">
    <source>
        <dbReference type="ARBA" id="ARBA00008324"/>
    </source>
</evidence>
<accession>A0A9P6LXP9</accession>
<sequence length="157" mass="16521">MPTLTHCKRVWTSFLNAGGFDVQVLSGLKLISASKGSILCELQVEKQHLNRLGGCHGGLLSTVVDIGGSLAIAAENMHATGVSTDLNISFISGAKIGDKLSINSRCDKIGGTLAYTSVEIKTGDKLVALGRHTKFVRLAHKTNAEMDKAASEATSPE</sequence>
<dbReference type="InterPro" id="IPR039298">
    <property type="entry name" value="ACOT13"/>
</dbReference>
<dbReference type="InterPro" id="IPR003736">
    <property type="entry name" value="PAAI_dom"/>
</dbReference>
<dbReference type="GO" id="GO:0047617">
    <property type="term" value="F:fatty acyl-CoA hydrolase activity"/>
    <property type="evidence" value="ECO:0007669"/>
    <property type="project" value="InterPro"/>
</dbReference>
<dbReference type="Pfam" id="PF03061">
    <property type="entry name" value="4HBT"/>
    <property type="match status" value="1"/>
</dbReference>
<dbReference type="OrthoDB" id="46529at2759"/>
<evidence type="ECO:0000313" key="5">
    <source>
        <dbReference type="Proteomes" id="UP000738359"/>
    </source>
</evidence>
<dbReference type="AlphaFoldDB" id="A0A9P6LXP9"/>
<dbReference type="InterPro" id="IPR006683">
    <property type="entry name" value="Thioestr_dom"/>
</dbReference>
<feature type="domain" description="Thioesterase" evidence="3">
    <location>
        <begin position="53"/>
        <end position="126"/>
    </location>
</feature>
<keyword evidence="5" id="KW-1185">Reference proteome</keyword>
<dbReference type="InterPro" id="IPR029069">
    <property type="entry name" value="HotDog_dom_sf"/>
</dbReference>
<organism evidence="4 5">
    <name type="scientific">Mortierella alpina</name>
    <name type="common">Oleaginous fungus</name>
    <name type="synonym">Mortierella renispora</name>
    <dbReference type="NCBI Taxonomy" id="64518"/>
    <lineage>
        <taxon>Eukaryota</taxon>
        <taxon>Fungi</taxon>
        <taxon>Fungi incertae sedis</taxon>
        <taxon>Mucoromycota</taxon>
        <taxon>Mortierellomycotina</taxon>
        <taxon>Mortierellomycetes</taxon>
        <taxon>Mortierellales</taxon>
        <taxon>Mortierellaceae</taxon>
        <taxon>Mortierella</taxon>
    </lineage>
</organism>
<dbReference type="SUPFAM" id="SSF54637">
    <property type="entry name" value="Thioesterase/thiol ester dehydrase-isomerase"/>
    <property type="match status" value="1"/>
</dbReference>
<dbReference type="FunFam" id="3.10.129.10:FF:000033">
    <property type="entry name" value="acyl-coenzyme A thioesterase 13"/>
    <property type="match status" value="1"/>
</dbReference>
<gene>
    <name evidence="4" type="ORF">BGZ70_001713</name>
</gene>
<dbReference type="PANTHER" id="PTHR21660:SF1">
    <property type="entry name" value="ACYL-COENZYME A THIOESTERASE 13"/>
    <property type="match status" value="1"/>
</dbReference>